<protein>
    <submittedName>
        <fullName evidence="8">PTS sugar transporter subunit IIA</fullName>
    </submittedName>
</protein>
<dbReference type="Gene3D" id="3.40.930.10">
    <property type="entry name" value="Mannitol-specific EII, Chain A"/>
    <property type="match status" value="1"/>
</dbReference>
<dbReference type="InterPro" id="IPR016152">
    <property type="entry name" value="PTrfase/Anion_transptr"/>
</dbReference>
<dbReference type="PANTHER" id="PTHR47738:SF1">
    <property type="entry name" value="NITROGEN REGULATORY PROTEIN"/>
    <property type="match status" value="1"/>
</dbReference>
<dbReference type="InterPro" id="IPR004715">
    <property type="entry name" value="PTS_IIA_fruc"/>
</dbReference>
<evidence type="ECO:0000256" key="6">
    <source>
        <dbReference type="ARBA" id="ARBA00022683"/>
    </source>
</evidence>
<dbReference type="FunFam" id="3.40.930.10:FF:000009">
    <property type="entry name" value="PTS system, fructose specific IIABC component"/>
    <property type="match status" value="1"/>
</dbReference>
<dbReference type="GO" id="GO:0009401">
    <property type="term" value="P:phosphoenolpyruvate-dependent sugar phosphotransferase system"/>
    <property type="evidence" value="ECO:0007669"/>
    <property type="project" value="UniProtKB-KW"/>
</dbReference>
<evidence type="ECO:0000256" key="2">
    <source>
        <dbReference type="ARBA" id="ARBA00022448"/>
    </source>
</evidence>
<feature type="domain" description="PTS EIIA type-2" evidence="7">
    <location>
        <begin position="13"/>
        <end position="157"/>
    </location>
</feature>
<organism evidence="8 9">
    <name type="scientific">Halomarina halobia</name>
    <dbReference type="NCBI Taxonomy" id="3033386"/>
    <lineage>
        <taxon>Archaea</taxon>
        <taxon>Methanobacteriati</taxon>
        <taxon>Methanobacteriota</taxon>
        <taxon>Stenosarchaea group</taxon>
        <taxon>Halobacteria</taxon>
        <taxon>Halobacteriales</taxon>
        <taxon>Natronomonadaceae</taxon>
        <taxon>Halomarina</taxon>
    </lineage>
</organism>
<dbReference type="GO" id="GO:0005737">
    <property type="term" value="C:cytoplasm"/>
    <property type="evidence" value="ECO:0007669"/>
    <property type="project" value="UniProtKB-SubCell"/>
</dbReference>
<keyword evidence="2" id="KW-0813">Transport</keyword>
<comment type="caution">
    <text evidence="8">The sequence shown here is derived from an EMBL/GenBank/DDBJ whole genome shotgun (WGS) entry which is preliminary data.</text>
</comment>
<dbReference type="PROSITE" id="PS00372">
    <property type="entry name" value="PTS_EIIA_TYPE_2_HIS"/>
    <property type="match status" value="1"/>
</dbReference>
<keyword evidence="5" id="KW-0808">Transferase</keyword>
<dbReference type="NCBIfam" id="TIGR00848">
    <property type="entry name" value="fruA"/>
    <property type="match status" value="1"/>
</dbReference>
<evidence type="ECO:0000256" key="5">
    <source>
        <dbReference type="ARBA" id="ARBA00022679"/>
    </source>
</evidence>
<comment type="subcellular location">
    <subcellularLocation>
        <location evidence="1">Cytoplasm</location>
    </subcellularLocation>
</comment>
<dbReference type="Proteomes" id="UP001596547">
    <property type="component" value="Unassembled WGS sequence"/>
</dbReference>
<dbReference type="AlphaFoldDB" id="A0ABD6ACC4"/>
<dbReference type="CDD" id="cd00211">
    <property type="entry name" value="PTS_IIA_fru"/>
    <property type="match status" value="1"/>
</dbReference>
<keyword evidence="4 8" id="KW-0762">Sugar transport</keyword>
<dbReference type="SUPFAM" id="SSF55804">
    <property type="entry name" value="Phoshotransferase/anion transport protein"/>
    <property type="match status" value="1"/>
</dbReference>
<dbReference type="InterPro" id="IPR051541">
    <property type="entry name" value="PTS_SugarTrans_NitroReg"/>
</dbReference>
<name>A0ABD6ACC4_9EURY</name>
<dbReference type="RefSeq" id="WP_276303190.1">
    <property type="nucleotide sequence ID" value="NZ_CP119992.1"/>
</dbReference>
<keyword evidence="6" id="KW-0598">Phosphotransferase system</keyword>
<keyword evidence="9" id="KW-1185">Reference proteome</keyword>
<evidence type="ECO:0000259" key="7">
    <source>
        <dbReference type="PROSITE" id="PS51094"/>
    </source>
</evidence>
<accession>A0ABD6ACC4</accession>
<reference evidence="8 9" key="1">
    <citation type="journal article" date="2019" name="Int. J. Syst. Evol. Microbiol.">
        <title>The Global Catalogue of Microorganisms (GCM) 10K type strain sequencing project: providing services to taxonomists for standard genome sequencing and annotation.</title>
        <authorList>
            <consortium name="The Broad Institute Genomics Platform"/>
            <consortium name="The Broad Institute Genome Sequencing Center for Infectious Disease"/>
            <person name="Wu L."/>
            <person name="Ma J."/>
        </authorList>
    </citation>
    <scope>NUCLEOTIDE SEQUENCE [LARGE SCALE GENOMIC DNA]</scope>
    <source>
        <strain evidence="8 9">PSR21</strain>
    </source>
</reference>
<gene>
    <name evidence="8" type="ORF">ACFQPE_12300</name>
</gene>
<evidence type="ECO:0000256" key="4">
    <source>
        <dbReference type="ARBA" id="ARBA00022597"/>
    </source>
</evidence>
<dbReference type="EMBL" id="JBHTBF010000002">
    <property type="protein sequence ID" value="MFC7317563.1"/>
    <property type="molecule type" value="Genomic_DNA"/>
</dbReference>
<evidence type="ECO:0000313" key="8">
    <source>
        <dbReference type="EMBL" id="MFC7317563.1"/>
    </source>
</evidence>
<dbReference type="GeneID" id="79315763"/>
<dbReference type="Pfam" id="PF00359">
    <property type="entry name" value="PTS_EIIA_2"/>
    <property type="match status" value="1"/>
</dbReference>
<evidence type="ECO:0000313" key="9">
    <source>
        <dbReference type="Proteomes" id="UP001596547"/>
    </source>
</evidence>
<keyword evidence="3" id="KW-0597">Phosphoprotein</keyword>
<dbReference type="PANTHER" id="PTHR47738">
    <property type="entry name" value="PTS SYSTEM FRUCTOSE-LIKE EIIA COMPONENT-RELATED"/>
    <property type="match status" value="1"/>
</dbReference>
<dbReference type="InterPro" id="IPR002178">
    <property type="entry name" value="PTS_EIIA_type-2_dom"/>
</dbReference>
<evidence type="ECO:0000256" key="1">
    <source>
        <dbReference type="ARBA" id="ARBA00004496"/>
    </source>
</evidence>
<dbReference type="GO" id="GO:0016740">
    <property type="term" value="F:transferase activity"/>
    <property type="evidence" value="ECO:0007669"/>
    <property type="project" value="UniProtKB-KW"/>
</dbReference>
<dbReference type="PROSITE" id="PS51094">
    <property type="entry name" value="PTS_EIIA_TYPE_2"/>
    <property type="match status" value="1"/>
</dbReference>
<proteinExistence type="predicted"/>
<evidence type="ECO:0000256" key="3">
    <source>
        <dbReference type="ARBA" id="ARBA00022553"/>
    </source>
</evidence>
<sequence length="159" mass="17019">MTETEMDRDDVTRLVPTEAISLDEPPESKDACIEFLLDLAVEAGRVEDREAALDALLAREEETTTGVGKGIAIPHAQTDAVSRPSVAFARSAAGVDFESMDGEPAHLLFTILVPADGSDDHLAILSALSRSLMHEEVREGLYEADSPADVRAVLAEAMT</sequence>